<keyword evidence="1" id="KW-1133">Transmembrane helix</keyword>
<gene>
    <name evidence="2" type="ORF">BJ987_004720</name>
</gene>
<proteinExistence type="predicted"/>
<keyword evidence="1" id="KW-0812">Transmembrane</keyword>
<keyword evidence="1" id="KW-0472">Membrane</keyword>
<evidence type="ECO:0000313" key="3">
    <source>
        <dbReference type="Proteomes" id="UP001519325"/>
    </source>
</evidence>
<sequence>MSFDRTVAAASVLVCGAQIAALALARQAVLPVAAAALALLVVAVVAVARSSSAPEPAGVDRGPADALPRWRSRVALLLDYAEGTQAEWDRHIRPFLAREFQLALGHYGTNEAEATEAAGSAYFGPELWEWVRPHAISDAAEPGPGRAVFVAAVERLERL</sequence>
<protein>
    <submittedName>
        <fullName evidence="2">Uncharacterized protein</fullName>
    </submittedName>
</protein>
<keyword evidence="3" id="KW-1185">Reference proteome</keyword>
<dbReference type="RefSeq" id="WP_209894013.1">
    <property type="nucleotide sequence ID" value="NZ_JAGGMR010000001.1"/>
</dbReference>
<feature type="transmembrane region" description="Helical" evidence="1">
    <location>
        <begin position="35"/>
        <end position="52"/>
    </location>
</feature>
<organism evidence="2 3">
    <name type="scientific">Nocardia goodfellowii</name>
    <dbReference type="NCBI Taxonomy" id="882446"/>
    <lineage>
        <taxon>Bacteria</taxon>
        <taxon>Bacillati</taxon>
        <taxon>Actinomycetota</taxon>
        <taxon>Actinomycetes</taxon>
        <taxon>Mycobacteriales</taxon>
        <taxon>Nocardiaceae</taxon>
        <taxon>Nocardia</taxon>
    </lineage>
</organism>
<name>A0ABS4QJD5_9NOCA</name>
<evidence type="ECO:0000256" key="1">
    <source>
        <dbReference type="SAM" id="Phobius"/>
    </source>
</evidence>
<evidence type="ECO:0000313" key="2">
    <source>
        <dbReference type="EMBL" id="MBP2191819.1"/>
    </source>
</evidence>
<accession>A0ABS4QJD5</accession>
<dbReference type="EMBL" id="JAGGMR010000001">
    <property type="protein sequence ID" value="MBP2191819.1"/>
    <property type="molecule type" value="Genomic_DNA"/>
</dbReference>
<dbReference type="Proteomes" id="UP001519325">
    <property type="component" value="Unassembled WGS sequence"/>
</dbReference>
<reference evidence="2 3" key="1">
    <citation type="submission" date="2021-03" db="EMBL/GenBank/DDBJ databases">
        <title>Sequencing the genomes of 1000 actinobacteria strains.</title>
        <authorList>
            <person name="Klenk H.-P."/>
        </authorList>
    </citation>
    <scope>NUCLEOTIDE SEQUENCE [LARGE SCALE GENOMIC DNA]</scope>
    <source>
        <strain evidence="2 3">DSM 45516</strain>
    </source>
</reference>
<comment type="caution">
    <text evidence="2">The sequence shown here is derived from an EMBL/GenBank/DDBJ whole genome shotgun (WGS) entry which is preliminary data.</text>
</comment>